<dbReference type="Proteomes" id="UP000536835">
    <property type="component" value="Unassembled WGS sequence"/>
</dbReference>
<organism evidence="1 2">
    <name type="scientific">Parvularcula mediterranea</name>
    <dbReference type="NCBI Taxonomy" id="2732508"/>
    <lineage>
        <taxon>Bacteria</taxon>
        <taxon>Pseudomonadati</taxon>
        <taxon>Pseudomonadota</taxon>
        <taxon>Alphaproteobacteria</taxon>
        <taxon>Parvularculales</taxon>
        <taxon>Parvularculaceae</taxon>
        <taxon>Parvularcula</taxon>
    </lineage>
</organism>
<reference evidence="1 2" key="1">
    <citation type="submission" date="2020-05" db="EMBL/GenBank/DDBJ databases">
        <title>Parvularcula mediterraneae sp. nov., isolated from polypropylene straw from shallow seawater of the seashore of Laganas in Zakynthos island, Greece.</title>
        <authorList>
            <person name="Szabo I."/>
            <person name="Al-Omari J."/>
            <person name="Rado J."/>
            <person name="Szerdahelyi G.S."/>
        </authorList>
    </citation>
    <scope>NUCLEOTIDE SEQUENCE [LARGE SCALE GENOMIC DNA]</scope>
    <source>
        <strain evidence="1 2">ZS-1/3</strain>
    </source>
</reference>
<accession>A0A7Y3RM66</accession>
<evidence type="ECO:0000313" key="1">
    <source>
        <dbReference type="EMBL" id="NNU16540.1"/>
    </source>
</evidence>
<dbReference type="EMBL" id="JABFCX010000003">
    <property type="protein sequence ID" value="NNU16540.1"/>
    <property type="molecule type" value="Genomic_DNA"/>
</dbReference>
<name>A0A7Y3RM66_9PROT</name>
<evidence type="ECO:0000313" key="2">
    <source>
        <dbReference type="Proteomes" id="UP000536835"/>
    </source>
</evidence>
<gene>
    <name evidence="1" type="ORF">HK107_09430</name>
</gene>
<comment type="caution">
    <text evidence="1">The sequence shown here is derived from an EMBL/GenBank/DDBJ whole genome shotgun (WGS) entry which is preliminary data.</text>
</comment>
<protein>
    <submittedName>
        <fullName evidence="1">Uncharacterized protein</fullName>
    </submittedName>
</protein>
<keyword evidence="2" id="KW-1185">Reference proteome</keyword>
<proteinExistence type="predicted"/>
<dbReference type="AlphaFoldDB" id="A0A7Y3RM66"/>
<dbReference type="RefSeq" id="WP_173199097.1">
    <property type="nucleotide sequence ID" value="NZ_JABFCX010000003.1"/>
</dbReference>
<sequence length="53" mass="6336">MGFEWFRNRMAERNWQLREGLTEEAFWTLHAAQGKWLLEEWGYEAKGPPKVPG</sequence>